<evidence type="ECO:0000256" key="1">
    <source>
        <dbReference type="ARBA" id="ARBA00022527"/>
    </source>
</evidence>
<evidence type="ECO:0000256" key="4">
    <source>
        <dbReference type="ARBA" id="ARBA00022741"/>
    </source>
</evidence>
<comment type="catalytic activity">
    <reaction evidence="7">
        <text>L-threonyl-[protein] + ATP = O-phospho-L-threonyl-[protein] + ADP + H(+)</text>
        <dbReference type="Rhea" id="RHEA:46608"/>
        <dbReference type="Rhea" id="RHEA-COMP:11060"/>
        <dbReference type="Rhea" id="RHEA-COMP:11605"/>
        <dbReference type="ChEBI" id="CHEBI:15378"/>
        <dbReference type="ChEBI" id="CHEBI:30013"/>
        <dbReference type="ChEBI" id="CHEBI:30616"/>
        <dbReference type="ChEBI" id="CHEBI:61977"/>
        <dbReference type="ChEBI" id="CHEBI:456216"/>
        <dbReference type="EC" id="2.7.11.1"/>
    </reaction>
</comment>
<feature type="active site" description="Proton acceptor" evidence="7">
    <location>
        <position position="186"/>
    </location>
</feature>
<feature type="binding site" evidence="7">
    <location>
        <begin position="57"/>
        <end position="65"/>
    </location>
    <ligand>
        <name>ATP</name>
        <dbReference type="ChEBI" id="CHEBI:30616"/>
    </ligand>
</feature>
<dbReference type="PATRIC" id="fig|362787.3.peg.1166"/>
<dbReference type="InterPro" id="IPR023507">
    <property type="entry name" value="Ser/Thr_kinase_PknD"/>
</dbReference>
<sequence>MPHSFPDYSFTCPFCKNNCKLSFAQCPAFCPFCGKSQKNESTGLPIQSDFYQIIKSIGKGGMGEVFLAYDPCYERQIAIKKIRSDLLEHPQIKKRFLKEAHMTSQLTHPAIIPIYTIRSDADTAYYTMPFVEGDTLKQIIRKTKLQEKNGETLDYLGGSILALMRVFITICQAVAYAHSKGVLHRDLKPENIIIGKYGEVLILDWGLAKFIDQSPEEELLASFPESLTKQKDITKIGKVVGTVAYMAPERALGQPATIQTDIYSLGVILYQLLTLKSPFKRGTLDEFRKNMSREEWQDPVTAAPYREVPRMLASFTEKCLSLDLQNRYQSVEELIRDIENYLEGRSEWFCIANLNTKEKNDWEFQENVLIAEHVAITRMTDDAEWVSLMISKQSFTGNTKIEADVCLGEQGHGIGFLLSVPEASSREHLIEGYCLWLGSDFSKTTKLLRSNVEVVHAPDIFLKRQQSYHVRIEKVDKSIHVYINDNLQFSYIAHIPLIGTHVGLLSRDADFEISPLEIYVGNLNINVNCLAVPDAFLAHRDYNQALSEYRRIAYSFPDRTEGREALFRAGLTFLEQAKTAENKMSLLEEALNEFEKLHGTPSAPLEYLGKALAYESINDSEEEIKCYELAYRRYPNHPILPMLQEQIISRLHEVSRMQRITTYRFTLLTVRHLPLNKIDTHTKRLFNSLQKHWEVLPFIEYKSPSPLTTLSTRFATPLAFWLAKPFILGEILDDLIQSPPFPIEEVNNALLCLVELGSWEYAQEKLNTIQTYLNLPQNPKWLDLKAFIACHYQTLEDVYKDFFFQIPSTNADHLHAVLYFMDQCLDQLNTSLIYTLARQFEHAELSFEDRLRLNCRRVWAYLLDKNWQDAGNLLYTYSVETLNKDSSLLHFLYGCWLQVTEGAEIANVHFAGVNPVMFPRTWTLGARFLTNNLSKDSYEKAFMWEKRQLCKQLILYYHCVANETKRIHFQKLYQEQFIHAEL</sequence>
<feature type="binding site" evidence="8">
    <location>
        <position position="81"/>
    </location>
    <ligand>
        <name>ATP</name>
        <dbReference type="ChEBI" id="CHEBI:30616"/>
    </ligand>
</feature>
<accession>A0A0C1JKU7</accession>
<evidence type="ECO:0000256" key="7">
    <source>
        <dbReference type="HAMAP-Rule" id="MF_01957"/>
    </source>
</evidence>
<keyword evidence="1 7" id="KW-0723">Serine/threonine-protein kinase</keyword>
<evidence type="ECO:0000313" key="11">
    <source>
        <dbReference type="Proteomes" id="UP000031465"/>
    </source>
</evidence>
<feature type="domain" description="Protein kinase" evidence="9">
    <location>
        <begin position="51"/>
        <end position="342"/>
    </location>
</feature>
<evidence type="ECO:0000256" key="2">
    <source>
        <dbReference type="ARBA" id="ARBA00022553"/>
    </source>
</evidence>
<dbReference type="GO" id="GO:0106310">
    <property type="term" value="F:protein serine kinase activity"/>
    <property type="evidence" value="ECO:0007669"/>
    <property type="project" value="RHEA"/>
</dbReference>
<name>A0A0C1JKU7_9BACT</name>
<feature type="binding site" evidence="7">
    <location>
        <position position="80"/>
    </location>
    <ligand>
        <name>ATP</name>
        <dbReference type="ChEBI" id="CHEBI:30616"/>
    </ligand>
</feature>
<evidence type="ECO:0000256" key="8">
    <source>
        <dbReference type="PROSITE-ProRule" id="PRU10141"/>
    </source>
</evidence>
<dbReference type="Proteomes" id="UP000031465">
    <property type="component" value="Unassembled WGS sequence"/>
</dbReference>
<dbReference type="InterPro" id="IPR000719">
    <property type="entry name" value="Prot_kinase_dom"/>
</dbReference>
<dbReference type="Pfam" id="PF00069">
    <property type="entry name" value="Pkinase"/>
    <property type="match status" value="1"/>
</dbReference>
<comment type="PTM">
    <text evidence="7">Autophosphorylated on serine and threonine residues.</text>
</comment>
<evidence type="ECO:0000256" key="6">
    <source>
        <dbReference type="ARBA" id="ARBA00022840"/>
    </source>
</evidence>
<keyword evidence="6 7" id="KW-0067">ATP-binding</keyword>
<dbReference type="EMBL" id="JSAN01000069">
    <property type="protein sequence ID" value="KIC71915.1"/>
    <property type="molecule type" value="Genomic_DNA"/>
</dbReference>
<keyword evidence="2 7" id="KW-0597">Phosphoprotein</keyword>
<dbReference type="InterPro" id="IPR011990">
    <property type="entry name" value="TPR-like_helical_dom_sf"/>
</dbReference>
<dbReference type="CDD" id="cd14014">
    <property type="entry name" value="STKc_PknB_like"/>
    <property type="match status" value="1"/>
</dbReference>
<dbReference type="PROSITE" id="PS50011">
    <property type="entry name" value="PROTEIN_KINASE_DOM"/>
    <property type="match status" value="1"/>
</dbReference>
<gene>
    <name evidence="7 10" type="primary">pknD</name>
    <name evidence="10" type="ORF">DB44_CW00880</name>
</gene>
<dbReference type="EC" id="2.7.11.1" evidence="7"/>
<evidence type="ECO:0000256" key="5">
    <source>
        <dbReference type="ARBA" id="ARBA00022777"/>
    </source>
</evidence>
<keyword evidence="3 7" id="KW-0808">Transferase</keyword>
<comment type="function">
    <text evidence="7">Together with the serine/threonine kinase Pkn1, may play a role in the specific interactions with host proteins during intracellular growth.</text>
</comment>
<evidence type="ECO:0000313" key="10">
    <source>
        <dbReference type="EMBL" id="KIC71915.1"/>
    </source>
</evidence>
<dbReference type="Gene3D" id="2.60.120.560">
    <property type="entry name" value="Exo-inulinase, domain 1"/>
    <property type="match status" value="1"/>
</dbReference>
<dbReference type="SMART" id="SM00220">
    <property type="entry name" value="S_TKc"/>
    <property type="match status" value="1"/>
</dbReference>
<dbReference type="GO" id="GO:0004674">
    <property type="term" value="F:protein serine/threonine kinase activity"/>
    <property type="evidence" value="ECO:0007669"/>
    <property type="project" value="UniProtKB-UniRule"/>
</dbReference>
<dbReference type="Gene3D" id="3.30.200.20">
    <property type="entry name" value="Phosphorylase Kinase, domain 1"/>
    <property type="match status" value="1"/>
</dbReference>
<dbReference type="NCBIfam" id="NF009651">
    <property type="entry name" value="PRK13184.1"/>
    <property type="match status" value="1"/>
</dbReference>
<dbReference type="InterPro" id="IPR017441">
    <property type="entry name" value="Protein_kinase_ATP_BS"/>
</dbReference>
<comment type="catalytic activity">
    <reaction evidence="7">
        <text>L-seryl-[protein] + ATP = O-phospho-L-seryl-[protein] + ADP + H(+)</text>
        <dbReference type="Rhea" id="RHEA:17989"/>
        <dbReference type="Rhea" id="RHEA-COMP:9863"/>
        <dbReference type="Rhea" id="RHEA-COMP:11604"/>
        <dbReference type="ChEBI" id="CHEBI:15378"/>
        <dbReference type="ChEBI" id="CHEBI:29999"/>
        <dbReference type="ChEBI" id="CHEBI:30616"/>
        <dbReference type="ChEBI" id="CHEBI:83421"/>
        <dbReference type="ChEBI" id="CHEBI:456216"/>
        <dbReference type="EC" id="2.7.11.1"/>
    </reaction>
</comment>
<dbReference type="InterPro" id="IPR011009">
    <property type="entry name" value="Kinase-like_dom_sf"/>
</dbReference>
<dbReference type="PROSITE" id="PS00108">
    <property type="entry name" value="PROTEIN_KINASE_ST"/>
    <property type="match status" value="1"/>
</dbReference>
<dbReference type="PROSITE" id="PS00107">
    <property type="entry name" value="PROTEIN_KINASE_ATP"/>
    <property type="match status" value="1"/>
</dbReference>
<evidence type="ECO:0000259" key="9">
    <source>
        <dbReference type="PROSITE" id="PS50011"/>
    </source>
</evidence>
<dbReference type="SUPFAM" id="SSF56112">
    <property type="entry name" value="Protein kinase-like (PK-like)"/>
    <property type="match status" value="1"/>
</dbReference>
<dbReference type="RefSeq" id="WP_039358440.1">
    <property type="nucleotide sequence ID" value="NZ_JSAN01000069.1"/>
</dbReference>
<comment type="caution">
    <text evidence="10">The sequence shown here is derived from an EMBL/GenBank/DDBJ whole genome shotgun (WGS) entry which is preliminary data.</text>
</comment>
<comment type="similarity">
    <text evidence="7">Belongs to the protein kinase superfamily. Ser/Thr protein kinase family.</text>
</comment>
<dbReference type="GO" id="GO:0005524">
    <property type="term" value="F:ATP binding"/>
    <property type="evidence" value="ECO:0007669"/>
    <property type="project" value="UniProtKB-UniRule"/>
</dbReference>
<dbReference type="AlphaFoldDB" id="A0A0C1JKU7"/>
<reference evidence="10 11" key="1">
    <citation type="journal article" date="2014" name="Mol. Biol. Evol.">
        <title>Massive expansion of Ubiquitination-related gene families within the Chlamydiae.</title>
        <authorList>
            <person name="Domman D."/>
            <person name="Collingro A."/>
            <person name="Lagkouvardos I."/>
            <person name="Gehre L."/>
            <person name="Weinmaier T."/>
            <person name="Rattei T."/>
            <person name="Subtil A."/>
            <person name="Horn M."/>
        </authorList>
    </citation>
    <scope>NUCLEOTIDE SEQUENCE [LARGE SCALE GENOMIC DNA]</scope>
    <source>
        <strain evidence="10 11">EI2</strain>
    </source>
</reference>
<organism evidence="10 11">
    <name type="scientific">Candidatus Protochlamydia amoebophila</name>
    <dbReference type="NCBI Taxonomy" id="362787"/>
    <lineage>
        <taxon>Bacteria</taxon>
        <taxon>Pseudomonadati</taxon>
        <taxon>Chlamydiota</taxon>
        <taxon>Chlamydiia</taxon>
        <taxon>Parachlamydiales</taxon>
        <taxon>Parachlamydiaceae</taxon>
        <taxon>Candidatus Protochlamydia</taxon>
    </lineage>
</organism>
<keyword evidence="5 7" id="KW-0418">Kinase</keyword>
<dbReference type="SUPFAM" id="SSF48452">
    <property type="entry name" value="TPR-like"/>
    <property type="match status" value="1"/>
</dbReference>
<evidence type="ECO:0000256" key="3">
    <source>
        <dbReference type="ARBA" id="ARBA00022679"/>
    </source>
</evidence>
<dbReference type="PANTHER" id="PTHR43289:SF34">
    <property type="entry name" value="SERINE_THREONINE-PROTEIN KINASE YBDM-RELATED"/>
    <property type="match status" value="1"/>
</dbReference>
<dbReference type="Gene3D" id="1.25.40.10">
    <property type="entry name" value="Tetratricopeptide repeat domain"/>
    <property type="match status" value="1"/>
</dbReference>
<proteinExistence type="inferred from homology"/>
<dbReference type="PANTHER" id="PTHR43289">
    <property type="entry name" value="MITOGEN-ACTIVATED PROTEIN KINASE KINASE KINASE 20-RELATED"/>
    <property type="match status" value="1"/>
</dbReference>
<dbReference type="InterPro" id="IPR008271">
    <property type="entry name" value="Ser/Thr_kinase_AS"/>
</dbReference>
<dbReference type="HAMAP" id="MF_01957">
    <property type="entry name" value="PknD_kinase"/>
    <property type="match status" value="1"/>
</dbReference>
<dbReference type="Gene3D" id="1.10.510.10">
    <property type="entry name" value="Transferase(Phosphotransferase) domain 1"/>
    <property type="match status" value="1"/>
</dbReference>
<keyword evidence="4 7" id="KW-0547">Nucleotide-binding</keyword>
<protein>
    <recommendedName>
        <fullName evidence="7">Serine/threonine-protein kinase PknD</fullName>
        <ecNumber evidence="7">2.7.11.1</ecNumber>
    </recommendedName>
</protein>